<dbReference type="EC" id="2.7.7.65" evidence="4"/>
<dbReference type="SMART" id="SM00267">
    <property type="entry name" value="GGDEF"/>
    <property type="match status" value="1"/>
</dbReference>
<dbReference type="RefSeq" id="WP_322520400.1">
    <property type="nucleotide sequence ID" value="NZ_CP140153.1"/>
</dbReference>
<evidence type="ECO:0000313" key="5">
    <source>
        <dbReference type="Proteomes" id="UP001327459"/>
    </source>
</evidence>
<sequence length="423" mass="48007">MAIMQDLQYLRLLQAAVEQSFDAVVITTAELDHPGPEIVYANPAFLAMTGYRLDEILGETPRLFQGEATSRPVLDRLRAALTVGERFAARTINYRKDGTAYDVEWSISPVRDEAGTVTHFVSVQRDISLETREHERRQMLVYALDASSDSVVITDRDNTILDVNRAFEEHTGFSREEVRGKNPRILQSGMHDRSFYQRLWDTLKSGDVFRDTFIDKQKNGQLLHMEETITPVRDEEGELTGYVSIGKDITDRVHTENELKRLATTDMLTGLINRMHFEKILHHEHERVQRYGHPAALVMIDIDRFKQINDHCGHPCGDAVLTRFARLISDHVRATDSFARWGGEEFMLITPDTDERAAMALAEKLRCLVHDTEFPEIGHVTASFGVAGLAPGSTPEQSIHLVDQRLYAAKQQGRDRVVGPDNR</sequence>
<dbReference type="SUPFAM" id="SSF55785">
    <property type="entry name" value="PYP-like sensor domain (PAS domain)"/>
    <property type="match status" value="2"/>
</dbReference>
<dbReference type="InterPro" id="IPR052163">
    <property type="entry name" value="DGC-Regulatory_Protein"/>
</dbReference>
<dbReference type="CDD" id="cd01949">
    <property type="entry name" value="GGDEF"/>
    <property type="match status" value="1"/>
</dbReference>
<gene>
    <name evidence="4" type="ORF">SR882_06255</name>
</gene>
<dbReference type="PROSITE" id="PS50887">
    <property type="entry name" value="GGDEF"/>
    <property type="match status" value="1"/>
</dbReference>
<dbReference type="PANTHER" id="PTHR46663:SF4">
    <property type="entry name" value="DIGUANYLATE CYCLASE DGCT-RELATED"/>
    <property type="match status" value="1"/>
</dbReference>
<accession>A0ABZ0YVZ1</accession>
<dbReference type="Pfam" id="PF00990">
    <property type="entry name" value="GGDEF"/>
    <property type="match status" value="1"/>
</dbReference>
<dbReference type="Gene3D" id="3.30.70.270">
    <property type="match status" value="1"/>
</dbReference>
<feature type="domain" description="PAC" evidence="2">
    <location>
        <begin position="85"/>
        <end position="139"/>
    </location>
</feature>
<dbReference type="EMBL" id="CP140153">
    <property type="protein sequence ID" value="WQH15371.1"/>
    <property type="molecule type" value="Genomic_DNA"/>
</dbReference>
<dbReference type="InterPro" id="IPR000700">
    <property type="entry name" value="PAS-assoc_C"/>
</dbReference>
<keyword evidence="4" id="KW-0808">Transferase</keyword>
<dbReference type="PROSITE" id="PS50113">
    <property type="entry name" value="PAC"/>
    <property type="match status" value="2"/>
</dbReference>
<dbReference type="InterPro" id="IPR000014">
    <property type="entry name" value="PAS"/>
</dbReference>
<evidence type="ECO:0000313" key="4">
    <source>
        <dbReference type="EMBL" id="WQH15371.1"/>
    </source>
</evidence>
<dbReference type="PROSITE" id="PS50112">
    <property type="entry name" value="PAS"/>
    <property type="match status" value="2"/>
</dbReference>
<dbReference type="Proteomes" id="UP001327459">
    <property type="component" value="Chromosome"/>
</dbReference>
<organism evidence="4 5">
    <name type="scientific">Guyparkeria halophila</name>
    <dbReference type="NCBI Taxonomy" id="47960"/>
    <lineage>
        <taxon>Bacteria</taxon>
        <taxon>Pseudomonadati</taxon>
        <taxon>Pseudomonadota</taxon>
        <taxon>Gammaproteobacteria</taxon>
        <taxon>Chromatiales</taxon>
        <taxon>Thioalkalibacteraceae</taxon>
        <taxon>Guyparkeria</taxon>
    </lineage>
</organism>
<dbReference type="Gene3D" id="3.30.450.20">
    <property type="entry name" value="PAS domain"/>
    <property type="match status" value="2"/>
</dbReference>
<dbReference type="Pfam" id="PF13426">
    <property type="entry name" value="PAS_9"/>
    <property type="match status" value="1"/>
</dbReference>
<keyword evidence="5" id="KW-1185">Reference proteome</keyword>
<proteinExistence type="predicted"/>
<protein>
    <submittedName>
        <fullName evidence="4">Diguanylate cyclase</fullName>
        <ecNumber evidence="4">2.7.7.65</ecNumber>
    </submittedName>
</protein>
<dbReference type="InterPro" id="IPR013767">
    <property type="entry name" value="PAS_fold"/>
</dbReference>
<feature type="domain" description="GGDEF" evidence="3">
    <location>
        <begin position="293"/>
        <end position="422"/>
    </location>
</feature>
<dbReference type="Pfam" id="PF00989">
    <property type="entry name" value="PAS"/>
    <property type="match status" value="1"/>
</dbReference>
<dbReference type="SUPFAM" id="SSF55073">
    <property type="entry name" value="Nucleotide cyclase"/>
    <property type="match status" value="1"/>
</dbReference>
<dbReference type="CDD" id="cd00130">
    <property type="entry name" value="PAS"/>
    <property type="match status" value="2"/>
</dbReference>
<dbReference type="InterPro" id="IPR001610">
    <property type="entry name" value="PAC"/>
</dbReference>
<reference evidence="4 5" key="1">
    <citation type="submission" date="2023-11" db="EMBL/GenBank/DDBJ databases">
        <title>MicrobeMod: A computational toolkit for identifying prokaryotic methylation and restriction-modification with nanopore sequencing.</title>
        <authorList>
            <person name="Crits-Christoph A."/>
            <person name="Kang S.C."/>
            <person name="Lee H."/>
            <person name="Ostrov N."/>
        </authorList>
    </citation>
    <scope>NUCLEOTIDE SEQUENCE [LARGE SCALE GENOMIC DNA]</scope>
    <source>
        <strain evidence="4 5">ATCC 49870</strain>
    </source>
</reference>
<keyword evidence="4" id="KW-0548">Nucleotidyltransferase</keyword>
<dbReference type="InterPro" id="IPR035965">
    <property type="entry name" value="PAS-like_dom_sf"/>
</dbReference>
<dbReference type="NCBIfam" id="TIGR00229">
    <property type="entry name" value="sensory_box"/>
    <property type="match status" value="2"/>
</dbReference>
<evidence type="ECO:0000259" key="2">
    <source>
        <dbReference type="PROSITE" id="PS50113"/>
    </source>
</evidence>
<dbReference type="PANTHER" id="PTHR46663">
    <property type="entry name" value="DIGUANYLATE CYCLASE DGCT-RELATED"/>
    <property type="match status" value="1"/>
</dbReference>
<feature type="domain" description="PAC" evidence="2">
    <location>
        <begin position="207"/>
        <end position="261"/>
    </location>
</feature>
<evidence type="ECO:0000259" key="3">
    <source>
        <dbReference type="PROSITE" id="PS50887"/>
    </source>
</evidence>
<dbReference type="SMART" id="SM00086">
    <property type="entry name" value="PAC"/>
    <property type="match status" value="2"/>
</dbReference>
<dbReference type="NCBIfam" id="TIGR00254">
    <property type="entry name" value="GGDEF"/>
    <property type="match status" value="1"/>
</dbReference>
<evidence type="ECO:0000259" key="1">
    <source>
        <dbReference type="PROSITE" id="PS50112"/>
    </source>
</evidence>
<dbReference type="GO" id="GO:0052621">
    <property type="term" value="F:diguanylate cyclase activity"/>
    <property type="evidence" value="ECO:0007669"/>
    <property type="project" value="UniProtKB-EC"/>
</dbReference>
<dbReference type="InterPro" id="IPR000160">
    <property type="entry name" value="GGDEF_dom"/>
</dbReference>
<feature type="domain" description="PAS" evidence="1">
    <location>
        <begin position="13"/>
        <end position="60"/>
    </location>
</feature>
<dbReference type="InterPro" id="IPR029787">
    <property type="entry name" value="Nucleotide_cyclase"/>
</dbReference>
<feature type="domain" description="PAS" evidence="1">
    <location>
        <begin position="136"/>
        <end position="182"/>
    </location>
</feature>
<name>A0ABZ0YVZ1_9GAMM</name>
<dbReference type="InterPro" id="IPR043128">
    <property type="entry name" value="Rev_trsase/Diguanyl_cyclase"/>
</dbReference>
<dbReference type="SMART" id="SM00091">
    <property type="entry name" value="PAS"/>
    <property type="match status" value="2"/>
</dbReference>